<dbReference type="EMBL" id="CP008921">
    <property type="protein sequence ID" value="AIG44623.1"/>
    <property type="molecule type" value="Genomic_DNA"/>
</dbReference>
<evidence type="ECO:0000313" key="2">
    <source>
        <dbReference type="EMBL" id="AIG44623.1"/>
    </source>
</evidence>
<sequence length="156" mass="19073">MEFEKVYASVKGIVNKARKEFYIKLWDRDDWEQEGMMTLFELLEAQPWLVDEQVQLYCYFKVKFRNRIKDRIRKQESQKRKFDRMPHEDIHELSHAIQSPGLINDELLMLRGALRDYRKNLSNDQLDKYEKLISGQCFNGRREMIRDLQIHLKDFR</sequence>
<dbReference type="HOGENOM" id="CLU_114978_0_0_9"/>
<protein>
    <submittedName>
        <fullName evidence="1">Transcriptional regulator</fullName>
    </submittedName>
</protein>
<proteinExistence type="predicted"/>
<dbReference type="AlphaFoldDB" id="A0A075SE61"/>
<reference evidence="1 3" key="1">
    <citation type="journal article" date="2014" name="Genome Announc.">
        <title>Whole-Genome Sequence of Streptococcus suis Serotype 4 Reference Strain 6407.</title>
        <authorList>
            <person name="Wang K."/>
            <person name="Chen J."/>
            <person name="Yao H."/>
            <person name="Lu C."/>
        </authorList>
    </citation>
    <scope>NUCLEOTIDE SEQUENCE [LARGE SCALE GENOMIC DNA]</scope>
    <source>
        <strain evidence="1">6407</strain>
    </source>
</reference>
<accession>A0A075SE61</accession>
<gene>
    <name evidence="1" type="ORF">ID09_00505</name>
    <name evidence="2" type="ORF">ID09_11600</name>
</gene>
<name>A0A075SE61_STRSU</name>
<evidence type="ECO:0000313" key="3">
    <source>
        <dbReference type="Proteomes" id="UP000028185"/>
    </source>
</evidence>
<dbReference type="Proteomes" id="UP000028185">
    <property type="component" value="Chromosome"/>
</dbReference>
<dbReference type="RefSeq" id="WP_002936602.1">
    <property type="nucleotide sequence ID" value="NZ_ALLE01000046.1"/>
</dbReference>
<dbReference type="EMBL" id="CP008921">
    <property type="protein sequence ID" value="AIG42634.1"/>
    <property type="molecule type" value="Genomic_DNA"/>
</dbReference>
<evidence type="ECO:0000313" key="1">
    <source>
        <dbReference type="EMBL" id="AIG42634.1"/>
    </source>
</evidence>
<organism evidence="1 3">
    <name type="scientific">Streptococcus suis 6407</name>
    <dbReference type="NCBI Taxonomy" id="1214179"/>
    <lineage>
        <taxon>Bacteria</taxon>
        <taxon>Bacillati</taxon>
        <taxon>Bacillota</taxon>
        <taxon>Bacilli</taxon>
        <taxon>Lactobacillales</taxon>
        <taxon>Streptococcaceae</taxon>
        <taxon>Streptococcus</taxon>
    </lineage>
</organism>
<dbReference type="PATRIC" id="fig|1214179.4.peg.2312"/>